<dbReference type="EMBL" id="QNGE01000070">
    <property type="protein sequence ID" value="KAA3682112.1"/>
    <property type="molecule type" value="Genomic_DNA"/>
</dbReference>
<dbReference type="InterPro" id="IPR019749">
    <property type="entry name" value="Band_41_domain"/>
</dbReference>
<dbReference type="Pfam" id="PF09380">
    <property type="entry name" value="FERM_C"/>
    <property type="match status" value="1"/>
</dbReference>
<dbReference type="PANTHER" id="PTHR45858:SF5">
    <property type="entry name" value="MOESIN_EZRIN_RADIXIN HOMOLOG 1"/>
    <property type="match status" value="1"/>
</dbReference>
<evidence type="ECO:0000259" key="2">
    <source>
        <dbReference type="PROSITE" id="PS50057"/>
    </source>
</evidence>
<reference evidence="3 4" key="1">
    <citation type="journal article" date="2019" name="Gigascience">
        <title>Whole-genome sequence of the oriental lung fluke Paragonimus westermani.</title>
        <authorList>
            <person name="Oey H."/>
            <person name="Zakrzewski M."/>
            <person name="Narain K."/>
            <person name="Devi K.R."/>
            <person name="Agatsuma T."/>
            <person name="Nawaratna S."/>
            <person name="Gobert G.N."/>
            <person name="Jones M.K."/>
            <person name="Ragan M.A."/>
            <person name="McManus D.P."/>
            <person name="Krause L."/>
        </authorList>
    </citation>
    <scope>NUCLEOTIDE SEQUENCE [LARGE SCALE GENOMIC DNA]</scope>
    <source>
        <strain evidence="3 4">IND2009</strain>
    </source>
</reference>
<dbReference type="InterPro" id="IPR018979">
    <property type="entry name" value="FERM_N"/>
</dbReference>
<dbReference type="PROSITE" id="PS50057">
    <property type="entry name" value="FERM_3"/>
    <property type="match status" value="1"/>
</dbReference>
<dbReference type="Pfam" id="PF00373">
    <property type="entry name" value="FERM_M"/>
    <property type="match status" value="1"/>
</dbReference>
<dbReference type="InterPro" id="IPR018980">
    <property type="entry name" value="FERM_PH-like_C"/>
</dbReference>
<dbReference type="Gene3D" id="3.10.20.90">
    <property type="entry name" value="Phosphatidylinositol 3-kinase Catalytic Subunit, Chain A, domain 1"/>
    <property type="match status" value="1"/>
</dbReference>
<feature type="region of interest" description="Disordered" evidence="1">
    <location>
        <begin position="328"/>
        <end position="349"/>
    </location>
</feature>
<dbReference type="CDD" id="cd14473">
    <property type="entry name" value="FERM_B-lobe"/>
    <property type="match status" value="1"/>
</dbReference>
<keyword evidence="4" id="KW-1185">Reference proteome</keyword>
<dbReference type="SMART" id="SM00295">
    <property type="entry name" value="B41"/>
    <property type="match status" value="1"/>
</dbReference>
<protein>
    <submittedName>
        <fullName evidence="3">FERM, RhoGEF and pleckstrin domain protein 2</fullName>
    </submittedName>
</protein>
<dbReference type="Gene3D" id="2.30.29.30">
    <property type="entry name" value="Pleckstrin-homology domain (PH domain)/Phosphotyrosine-binding domain (PTB)"/>
    <property type="match status" value="1"/>
</dbReference>
<evidence type="ECO:0000256" key="1">
    <source>
        <dbReference type="SAM" id="MobiDB-lite"/>
    </source>
</evidence>
<dbReference type="Pfam" id="PF09379">
    <property type="entry name" value="FERM_N"/>
    <property type="match status" value="1"/>
</dbReference>
<sequence length="369" mass="42546">MVQKSEEKCSSSVARDAPMDVSVISLDDNMELFQVKEYSPGHSSGSWSFSISTVYLFLFFLDLWKSYQGSCMGRELFQLVVQKMGLFDFQYFDLAYLDVEGNHCWLDHSKLLMKIAKSLNQTTLEFVFSVKYYIPHPHLLVNDHTRYLFALQIKRDFFRGLLHSNRNTSLLLAAFIVQSELGDYVETECKSYAYLRRHHLLRSAPDSYLMRVMELHQTLAGLTKADADFRLLDAARKVELYGVRLHPVKGYIKDTVEFSFLSQAACKNFWKKCIEQHSFFRSSTQIWNGTADRQRSQLPFNVNRTGSFPSLKRLRRSVSFEGNVASHSSVCQTPKHDDSDTVISSGHTSQVSTPLRRLVRLRNRALSLK</sequence>
<dbReference type="SUPFAM" id="SSF54236">
    <property type="entry name" value="Ubiquitin-like"/>
    <property type="match status" value="1"/>
</dbReference>
<dbReference type="InterPro" id="IPR014352">
    <property type="entry name" value="FERM/acyl-CoA-bd_prot_sf"/>
</dbReference>
<organism evidence="3 4">
    <name type="scientific">Paragonimus westermani</name>
    <dbReference type="NCBI Taxonomy" id="34504"/>
    <lineage>
        <taxon>Eukaryota</taxon>
        <taxon>Metazoa</taxon>
        <taxon>Spiralia</taxon>
        <taxon>Lophotrochozoa</taxon>
        <taxon>Platyhelminthes</taxon>
        <taxon>Trematoda</taxon>
        <taxon>Digenea</taxon>
        <taxon>Plagiorchiida</taxon>
        <taxon>Troglotremata</taxon>
        <taxon>Troglotrematidae</taxon>
        <taxon>Paragonimus</taxon>
    </lineage>
</organism>
<dbReference type="InterPro" id="IPR051835">
    <property type="entry name" value="RAC1-GEF"/>
</dbReference>
<dbReference type="PANTHER" id="PTHR45858">
    <property type="entry name" value="FERM DOMAIN CONTAINING PROTEIN"/>
    <property type="match status" value="1"/>
</dbReference>
<proteinExistence type="predicted"/>
<dbReference type="InterPro" id="IPR029071">
    <property type="entry name" value="Ubiquitin-like_domsf"/>
</dbReference>
<accession>A0A5J4P3J1</accession>
<dbReference type="GO" id="GO:0005085">
    <property type="term" value="F:guanyl-nucleotide exchange factor activity"/>
    <property type="evidence" value="ECO:0007669"/>
    <property type="project" value="TreeGrafter"/>
</dbReference>
<dbReference type="SUPFAM" id="SSF47031">
    <property type="entry name" value="Second domain of FERM"/>
    <property type="match status" value="1"/>
</dbReference>
<dbReference type="Proteomes" id="UP000324629">
    <property type="component" value="Unassembled WGS sequence"/>
</dbReference>
<gene>
    <name evidence="3" type="ORF">DEA37_0010129</name>
</gene>
<evidence type="ECO:0000313" key="3">
    <source>
        <dbReference type="EMBL" id="KAA3682112.1"/>
    </source>
</evidence>
<feature type="domain" description="FERM" evidence="2">
    <location>
        <begin position="50"/>
        <end position="369"/>
    </location>
</feature>
<dbReference type="PRINTS" id="PR00935">
    <property type="entry name" value="BAND41"/>
</dbReference>
<evidence type="ECO:0000313" key="4">
    <source>
        <dbReference type="Proteomes" id="UP000324629"/>
    </source>
</evidence>
<dbReference type="InterPro" id="IPR011993">
    <property type="entry name" value="PH-like_dom_sf"/>
</dbReference>
<dbReference type="InterPro" id="IPR019748">
    <property type="entry name" value="FERM_central"/>
</dbReference>
<dbReference type="AlphaFoldDB" id="A0A5J4P3J1"/>
<dbReference type="InterPro" id="IPR035963">
    <property type="entry name" value="FERM_2"/>
</dbReference>
<dbReference type="SUPFAM" id="SSF50729">
    <property type="entry name" value="PH domain-like"/>
    <property type="match status" value="1"/>
</dbReference>
<comment type="caution">
    <text evidence="3">The sequence shown here is derived from an EMBL/GenBank/DDBJ whole genome shotgun (WGS) entry which is preliminary data.</text>
</comment>
<dbReference type="InterPro" id="IPR000299">
    <property type="entry name" value="FERM_domain"/>
</dbReference>
<dbReference type="Gene3D" id="1.20.80.10">
    <property type="match status" value="1"/>
</dbReference>
<name>A0A5J4P3J1_9TREM</name>